<gene>
    <name evidence="1" type="ORF">FHX71_000575</name>
</gene>
<protein>
    <submittedName>
        <fullName evidence="1">Uncharacterized protein</fullName>
    </submittedName>
</protein>
<evidence type="ECO:0000313" key="1">
    <source>
        <dbReference type="EMBL" id="MBA8806633.1"/>
    </source>
</evidence>
<dbReference type="AlphaFoldDB" id="A0A7W3J5J1"/>
<comment type="caution">
    <text evidence="1">The sequence shown here is derived from an EMBL/GenBank/DDBJ whole genome shotgun (WGS) entry which is preliminary data.</text>
</comment>
<keyword evidence="2" id="KW-1185">Reference proteome</keyword>
<dbReference type="Proteomes" id="UP000540568">
    <property type="component" value="Unassembled WGS sequence"/>
</dbReference>
<sequence length="145" mass="16394">MRDWEVRSLQWAMVPRSREAILGWEEAEWKSSIVMLAVTNGGEYGVGEWDEETFGMRGIVGVDTIISLALYEAVLIPELNGRRDGVLLQQCADFLEAVLDGYYDLVERWVVDIAGYFEGNPDAWAAFQVFAGPLFMRLLKAEGLR</sequence>
<dbReference type="RefSeq" id="WP_182614335.1">
    <property type="nucleotide sequence ID" value="NZ_BAAATF010000002.1"/>
</dbReference>
<name>A0A7W3J5J1_9MICO</name>
<accession>A0A7W3J5J1</accession>
<organism evidence="1 2">
    <name type="scientific">Promicromonospora sukumoe</name>
    <dbReference type="NCBI Taxonomy" id="88382"/>
    <lineage>
        <taxon>Bacteria</taxon>
        <taxon>Bacillati</taxon>
        <taxon>Actinomycetota</taxon>
        <taxon>Actinomycetes</taxon>
        <taxon>Micrococcales</taxon>
        <taxon>Promicromonosporaceae</taxon>
        <taxon>Promicromonospora</taxon>
    </lineage>
</organism>
<evidence type="ECO:0000313" key="2">
    <source>
        <dbReference type="Proteomes" id="UP000540568"/>
    </source>
</evidence>
<dbReference type="EMBL" id="JACGWV010000001">
    <property type="protein sequence ID" value="MBA8806633.1"/>
    <property type="molecule type" value="Genomic_DNA"/>
</dbReference>
<proteinExistence type="predicted"/>
<reference evidence="1 2" key="1">
    <citation type="submission" date="2020-07" db="EMBL/GenBank/DDBJ databases">
        <title>Sequencing the genomes of 1000 actinobacteria strains.</title>
        <authorList>
            <person name="Klenk H.-P."/>
        </authorList>
    </citation>
    <scope>NUCLEOTIDE SEQUENCE [LARGE SCALE GENOMIC DNA]</scope>
    <source>
        <strain evidence="1 2">DSM 44121</strain>
    </source>
</reference>